<evidence type="ECO:0000313" key="1">
    <source>
        <dbReference type="EMBL" id="KAI4383441.1"/>
    </source>
</evidence>
<organism evidence="1 2">
    <name type="scientific">Melastoma candidum</name>
    <dbReference type="NCBI Taxonomy" id="119954"/>
    <lineage>
        <taxon>Eukaryota</taxon>
        <taxon>Viridiplantae</taxon>
        <taxon>Streptophyta</taxon>
        <taxon>Embryophyta</taxon>
        <taxon>Tracheophyta</taxon>
        <taxon>Spermatophyta</taxon>
        <taxon>Magnoliopsida</taxon>
        <taxon>eudicotyledons</taxon>
        <taxon>Gunneridae</taxon>
        <taxon>Pentapetalae</taxon>
        <taxon>rosids</taxon>
        <taxon>malvids</taxon>
        <taxon>Myrtales</taxon>
        <taxon>Melastomataceae</taxon>
        <taxon>Melastomatoideae</taxon>
        <taxon>Melastomateae</taxon>
        <taxon>Melastoma</taxon>
    </lineage>
</organism>
<reference evidence="2" key="1">
    <citation type="journal article" date="2023" name="Front. Plant Sci.">
        <title>Chromosomal-level genome assembly of Melastoma candidum provides insights into trichome evolution.</title>
        <authorList>
            <person name="Zhong Y."/>
            <person name="Wu W."/>
            <person name="Sun C."/>
            <person name="Zou P."/>
            <person name="Liu Y."/>
            <person name="Dai S."/>
            <person name="Zhou R."/>
        </authorList>
    </citation>
    <scope>NUCLEOTIDE SEQUENCE [LARGE SCALE GENOMIC DNA]</scope>
</reference>
<name>A0ACB9RYX6_9MYRT</name>
<evidence type="ECO:0000313" key="2">
    <source>
        <dbReference type="Proteomes" id="UP001057402"/>
    </source>
</evidence>
<dbReference type="Proteomes" id="UP001057402">
    <property type="component" value="Chromosome 3"/>
</dbReference>
<dbReference type="EMBL" id="CM042882">
    <property type="protein sequence ID" value="KAI4383441.1"/>
    <property type="molecule type" value="Genomic_DNA"/>
</dbReference>
<proteinExistence type="predicted"/>
<gene>
    <name evidence="1" type="ORF">MLD38_009277</name>
</gene>
<keyword evidence="2" id="KW-1185">Reference proteome</keyword>
<protein>
    <submittedName>
        <fullName evidence="1">Uncharacterized protein</fullName>
    </submittedName>
</protein>
<accession>A0ACB9RYX6</accession>
<comment type="caution">
    <text evidence="1">The sequence shown here is derived from an EMBL/GenBank/DDBJ whole genome shotgun (WGS) entry which is preliminary data.</text>
</comment>
<sequence>MSCNGCRVLRKGCGESCILRPCLGWIDGADAQGHATISVAKFFGRAGLFSFIASVPEPQRPDLFRSLLFEACGRMVSPVHGAVGLLWSGNWRICQEAVETVLRGGTIGVIPELLLGTTFPTISPDESSKADDGSCTFNIRNDNLSVNLCKGNQRWFKSPCCSKRMKPRGVTCPVDLGLSLTTRVSKDDTGSGKKGESRRQGTPSMNSDESVTTMTTRLDGSRTVDDGRLERRLLNFFD</sequence>